<keyword evidence="4" id="KW-0645">Protease</keyword>
<dbReference type="GO" id="GO:0005634">
    <property type="term" value="C:nucleus"/>
    <property type="evidence" value="ECO:0007669"/>
    <property type="project" value="TreeGrafter"/>
</dbReference>
<reference evidence="15" key="1">
    <citation type="submission" date="2023-01" db="EMBL/GenBank/DDBJ databases">
        <title>Genome assembly of the deep-sea coral Lophelia pertusa.</title>
        <authorList>
            <person name="Herrera S."/>
            <person name="Cordes E."/>
        </authorList>
    </citation>
    <scope>NUCLEOTIDE SEQUENCE</scope>
    <source>
        <strain evidence="15">USNM1676648</strain>
        <tissue evidence="15">Polyp</tissue>
    </source>
</reference>
<dbReference type="PROSITE" id="PS01358">
    <property type="entry name" value="ZF_RANBP2_1"/>
    <property type="match status" value="1"/>
</dbReference>
<dbReference type="GO" id="GO:0005737">
    <property type="term" value="C:cytoplasm"/>
    <property type="evidence" value="ECO:0007669"/>
    <property type="project" value="TreeGrafter"/>
</dbReference>
<dbReference type="GO" id="GO:1990168">
    <property type="term" value="P:protein K33-linked deubiquitination"/>
    <property type="evidence" value="ECO:0007669"/>
    <property type="project" value="TreeGrafter"/>
</dbReference>
<dbReference type="GO" id="GO:0004843">
    <property type="term" value="F:cysteine-type deubiquitinase activity"/>
    <property type="evidence" value="ECO:0007669"/>
    <property type="project" value="UniProtKB-EC"/>
</dbReference>
<dbReference type="GO" id="GO:0030177">
    <property type="term" value="P:positive regulation of Wnt signaling pathway"/>
    <property type="evidence" value="ECO:0007669"/>
    <property type="project" value="TreeGrafter"/>
</dbReference>
<dbReference type="EC" id="3.4.19.12" evidence="3"/>
<evidence type="ECO:0000256" key="6">
    <source>
        <dbReference type="ARBA" id="ARBA00022771"/>
    </source>
</evidence>
<dbReference type="InterPro" id="IPR001876">
    <property type="entry name" value="Znf_RanBP2"/>
</dbReference>
<feature type="compositionally biased region" description="Low complexity" evidence="12">
    <location>
        <begin position="27"/>
        <end position="38"/>
    </location>
</feature>
<evidence type="ECO:0000313" key="16">
    <source>
        <dbReference type="Proteomes" id="UP001163046"/>
    </source>
</evidence>
<feature type="region of interest" description="Disordered" evidence="12">
    <location>
        <begin position="100"/>
        <end position="130"/>
    </location>
</feature>
<evidence type="ECO:0000256" key="2">
    <source>
        <dbReference type="ARBA" id="ARBA00005865"/>
    </source>
</evidence>
<dbReference type="GO" id="GO:0008270">
    <property type="term" value="F:zinc ion binding"/>
    <property type="evidence" value="ECO:0007669"/>
    <property type="project" value="UniProtKB-KW"/>
</dbReference>
<accession>A0A9X0CFQ7</accession>
<feature type="domain" description="OTU" evidence="14">
    <location>
        <begin position="345"/>
        <end position="468"/>
    </location>
</feature>
<dbReference type="Gene3D" id="1.25.40.560">
    <property type="match status" value="1"/>
</dbReference>
<comment type="catalytic activity">
    <reaction evidence="1">
        <text>Thiol-dependent hydrolysis of ester, thioester, amide, peptide and isopeptide bonds formed by the C-terminal Gly of ubiquitin (a 76-residue protein attached to proteins as an intracellular targeting signal).</text>
        <dbReference type="EC" id="3.4.19.12"/>
    </reaction>
</comment>
<evidence type="ECO:0000256" key="9">
    <source>
        <dbReference type="ARBA" id="ARBA00022807"/>
    </source>
</evidence>
<dbReference type="PANTHER" id="PTHR13367">
    <property type="entry name" value="UBIQUITIN THIOESTERASE"/>
    <property type="match status" value="1"/>
</dbReference>
<keyword evidence="6 11" id="KW-0863">Zinc-finger</keyword>
<evidence type="ECO:0000256" key="1">
    <source>
        <dbReference type="ARBA" id="ARBA00000707"/>
    </source>
</evidence>
<dbReference type="InterPro" id="IPR003323">
    <property type="entry name" value="OTU_dom"/>
</dbReference>
<evidence type="ECO:0000256" key="11">
    <source>
        <dbReference type="PROSITE-ProRule" id="PRU00322"/>
    </source>
</evidence>
<organism evidence="15 16">
    <name type="scientific">Desmophyllum pertusum</name>
    <dbReference type="NCBI Taxonomy" id="174260"/>
    <lineage>
        <taxon>Eukaryota</taxon>
        <taxon>Metazoa</taxon>
        <taxon>Cnidaria</taxon>
        <taxon>Anthozoa</taxon>
        <taxon>Hexacorallia</taxon>
        <taxon>Scleractinia</taxon>
        <taxon>Caryophylliina</taxon>
        <taxon>Caryophylliidae</taxon>
        <taxon>Desmophyllum</taxon>
    </lineage>
</organism>
<keyword evidence="10" id="KW-0862">Zinc</keyword>
<gene>
    <name evidence="15" type="primary">ZRANB1</name>
    <name evidence="15" type="ORF">OS493_011705</name>
</gene>
<dbReference type="InterPro" id="IPR051346">
    <property type="entry name" value="OTU_Deubiquitinase"/>
</dbReference>
<dbReference type="OrthoDB" id="6275030at2759"/>
<feature type="region of interest" description="Disordered" evidence="12">
    <location>
        <begin position="1"/>
        <end position="50"/>
    </location>
</feature>
<dbReference type="GO" id="GO:0070530">
    <property type="term" value="F:K63-linked polyubiquitin modification-dependent protein binding"/>
    <property type="evidence" value="ECO:0007669"/>
    <property type="project" value="TreeGrafter"/>
</dbReference>
<dbReference type="GO" id="GO:0071947">
    <property type="term" value="P:protein deubiquitination involved in ubiquitin-dependent protein catabolic process"/>
    <property type="evidence" value="ECO:0007669"/>
    <property type="project" value="TreeGrafter"/>
</dbReference>
<evidence type="ECO:0000259" key="14">
    <source>
        <dbReference type="PROSITE" id="PS50802"/>
    </source>
</evidence>
<keyword evidence="9" id="KW-0788">Thiol protease</keyword>
<dbReference type="Gene3D" id="4.10.1060.10">
    <property type="entry name" value="Zinc finger, RanBP2-type"/>
    <property type="match status" value="1"/>
</dbReference>
<proteinExistence type="inferred from homology"/>
<keyword evidence="7" id="KW-0833">Ubl conjugation pathway</keyword>
<dbReference type="PANTHER" id="PTHR13367:SF28">
    <property type="entry name" value="UBIQUITIN THIOESTERASE ZRANB1"/>
    <property type="match status" value="1"/>
</dbReference>
<evidence type="ECO:0000256" key="3">
    <source>
        <dbReference type="ARBA" id="ARBA00012759"/>
    </source>
</evidence>
<dbReference type="AlphaFoldDB" id="A0A9X0CFQ7"/>
<evidence type="ECO:0000256" key="7">
    <source>
        <dbReference type="ARBA" id="ARBA00022786"/>
    </source>
</evidence>
<evidence type="ECO:0000256" key="10">
    <source>
        <dbReference type="ARBA" id="ARBA00022833"/>
    </source>
</evidence>
<evidence type="ECO:0000313" key="15">
    <source>
        <dbReference type="EMBL" id="KAJ7336500.1"/>
    </source>
</evidence>
<protein>
    <recommendedName>
        <fullName evidence="3">ubiquitinyl hydrolase 1</fullName>
        <ecNumber evidence="3">3.4.19.12</ecNumber>
    </recommendedName>
</protein>
<evidence type="ECO:0000256" key="8">
    <source>
        <dbReference type="ARBA" id="ARBA00022801"/>
    </source>
</evidence>
<keyword evidence="5" id="KW-0479">Metal-binding</keyword>
<feature type="domain" description="RanBP2-type" evidence="13">
    <location>
        <begin position="59"/>
        <end position="88"/>
    </location>
</feature>
<dbReference type="Pfam" id="PF18418">
    <property type="entry name" value="AnkUBD"/>
    <property type="match status" value="1"/>
</dbReference>
<dbReference type="GO" id="GO:0007010">
    <property type="term" value="P:cytoskeleton organization"/>
    <property type="evidence" value="ECO:0007669"/>
    <property type="project" value="TreeGrafter"/>
</dbReference>
<dbReference type="InterPro" id="IPR041294">
    <property type="entry name" value="AnkUBD"/>
</dbReference>
<dbReference type="PROSITE" id="PS50199">
    <property type="entry name" value="ZF_RANBP2_2"/>
    <property type="match status" value="1"/>
</dbReference>
<evidence type="ECO:0000256" key="4">
    <source>
        <dbReference type="ARBA" id="ARBA00022670"/>
    </source>
</evidence>
<dbReference type="PROSITE" id="PS50802">
    <property type="entry name" value="OTU"/>
    <property type="match status" value="1"/>
</dbReference>
<dbReference type="EMBL" id="MU827782">
    <property type="protein sequence ID" value="KAJ7336500.1"/>
    <property type="molecule type" value="Genomic_DNA"/>
</dbReference>
<dbReference type="GO" id="GO:0035523">
    <property type="term" value="P:protein K29-linked deubiquitination"/>
    <property type="evidence" value="ECO:0007669"/>
    <property type="project" value="TreeGrafter"/>
</dbReference>
<dbReference type="GO" id="GO:0016477">
    <property type="term" value="P:cell migration"/>
    <property type="evidence" value="ECO:0007669"/>
    <property type="project" value="TreeGrafter"/>
</dbReference>
<name>A0A9X0CFQ7_9CNID</name>
<keyword evidence="16" id="KW-1185">Reference proteome</keyword>
<keyword evidence="8 15" id="KW-0378">Hydrolase</keyword>
<comment type="caution">
    <text evidence="15">The sequence shown here is derived from an EMBL/GenBank/DDBJ whole genome shotgun (WGS) entry which is preliminary data.</text>
</comment>
<sequence length="565" mass="64249">MCRASKHNSANNGRHIEPGNGNKEASSRSVSPKSPGSVANNGRLDSKTINNDKNRALLKNHKWICPQCTYENWPKTAKCVLCKCLKPAKTKQEEIAKKTALDKYNTKRPSTSKRRSPPSSVSEATLEIQPSSQTGEKIIYDIPASDDVNDNEEVLQIRNRLKDSDWLWLSACIGVVEGDTTSVESYLNSGNDLSRQLTREDCLVLNRPGVFEVGHTLVHLAFKFKRDELMHILLTPEVTSHHLRRVPCIACPELAADIRKQMGHTMRQRKGDWRCYFFTDQVTFVLPAEVQDFPARVHRQVFDDILDRKFKEHCIHSTSVASVLEMESPVINWSEEITEQLGSRIYPLWNRSAGDCLLDSILQASYGVFDRDNTLRRALYDSLTEGGSRFFNRYKEWESMQAETLQYTLDEDQWEQDWASILSLAGERFLGLLDFKGLSSVLWEQSFCWKNPLVLGYTRGHFSALVAMETDNSNELGAGANVDSVDSVHVTYLPLVDYEGKPLPVHFLSAEERGSEERLLREWLDCCVTEGGVLVAQQKVTSRPALLNQLIDDWLDRYRKLSKTK</sequence>
<comment type="similarity">
    <text evidence="2">Belongs to the peptidase C64 family.</text>
</comment>
<evidence type="ECO:0000259" key="13">
    <source>
        <dbReference type="PROSITE" id="PS50199"/>
    </source>
</evidence>
<dbReference type="Proteomes" id="UP001163046">
    <property type="component" value="Unassembled WGS sequence"/>
</dbReference>
<evidence type="ECO:0000256" key="12">
    <source>
        <dbReference type="SAM" id="MobiDB-lite"/>
    </source>
</evidence>
<evidence type="ECO:0000256" key="5">
    <source>
        <dbReference type="ARBA" id="ARBA00022723"/>
    </source>
</evidence>